<evidence type="ECO:0000313" key="2">
    <source>
        <dbReference type="Proteomes" id="UP000287155"/>
    </source>
</evidence>
<dbReference type="AlphaFoldDB" id="A0A430V1V8"/>
<sequence>MTRLERIRQATRKALALGAAPGLAQKILLSSLGEEGTRVLEKRFQALLDTLPPEVGLDERMELARMVWG</sequence>
<dbReference type="RefSeq" id="WP_126204535.1">
    <property type="nucleotide sequence ID" value="NZ_PEMJ01000088.1"/>
</dbReference>
<organism evidence="1 2">
    <name type="scientific">Thermus scotoductus</name>
    <dbReference type="NCBI Taxonomy" id="37636"/>
    <lineage>
        <taxon>Bacteria</taxon>
        <taxon>Thermotogati</taxon>
        <taxon>Deinococcota</taxon>
        <taxon>Deinococci</taxon>
        <taxon>Thermales</taxon>
        <taxon>Thermaceae</taxon>
        <taxon>Thermus</taxon>
    </lineage>
</organism>
<name>A0A430V1V8_THESC</name>
<proteinExistence type="predicted"/>
<reference evidence="1 2" key="1">
    <citation type="journal article" date="2019" name="Extremophiles">
        <title>Biogeography of thermophiles and predominance of Thermus scotoductus in domestic water heaters.</title>
        <authorList>
            <person name="Wilpiszeski R.L."/>
            <person name="Zhang Z."/>
            <person name="House C.H."/>
        </authorList>
    </citation>
    <scope>NUCLEOTIDE SEQUENCE [LARGE SCALE GENOMIC DNA]</scope>
    <source>
        <strain evidence="1 2">14_S14</strain>
    </source>
</reference>
<evidence type="ECO:0000313" key="1">
    <source>
        <dbReference type="EMBL" id="RTI16353.1"/>
    </source>
</evidence>
<dbReference type="Proteomes" id="UP000287155">
    <property type="component" value="Unassembled WGS sequence"/>
</dbReference>
<accession>A0A430V1V8</accession>
<dbReference type="EMBL" id="PEMJ01000088">
    <property type="protein sequence ID" value="RTI16353.1"/>
    <property type="molecule type" value="Genomic_DNA"/>
</dbReference>
<protein>
    <submittedName>
        <fullName evidence="1">Uncharacterized protein</fullName>
    </submittedName>
</protein>
<comment type="caution">
    <text evidence="1">The sequence shown here is derived from an EMBL/GenBank/DDBJ whole genome shotgun (WGS) entry which is preliminary data.</text>
</comment>
<gene>
    <name evidence="1" type="ORF">CSW27_04005</name>
</gene>